<keyword evidence="5" id="KW-1185">Reference proteome</keyword>
<evidence type="ECO:0000256" key="3">
    <source>
        <dbReference type="ARBA" id="ARBA00023134"/>
    </source>
</evidence>
<dbReference type="PROSITE" id="PS51420">
    <property type="entry name" value="RHO"/>
    <property type="match status" value="1"/>
</dbReference>
<dbReference type="CDD" id="cd00157">
    <property type="entry name" value="Rho"/>
    <property type="match status" value="1"/>
</dbReference>
<dbReference type="Pfam" id="PF00071">
    <property type="entry name" value="Ras"/>
    <property type="match status" value="1"/>
</dbReference>
<dbReference type="GO" id="GO:0005525">
    <property type="term" value="F:GTP binding"/>
    <property type="evidence" value="ECO:0007669"/>
    <property type="project" value="UniProtKB-KW"/>
</dbReference>
<organism evidence="4 5">
    <name type="scientific">Heterostelium pallidum (strain ATCC 26659 / Pp 5 / PN500)</name>
    <name type="common">Cellular slime mold</name>
    <name type="synonym">Polysphondylium pallidum</name>
    <dbReference type="NCBI Taxonomy" id="670386"/>
    <lineage>
        <taxon>Eukaryota</taxon>
        <taxon>Amoebozoa</taxon>
        <taxon>Evosea</taxon>
        <taxon>Eumycetozoa</taxon>
        <taxon>Dictyostelia</taxon>
        <taxon>Acytosteliales</taxon>
        <taxon>Acytosteliaceae</taxon>
        <taxon>Heterostelium</taxon>
    </lineage>
</organism>
<proteinExistence type="inferred from homology"/>
<dbReference type="InterPro" id="IPR005225">
    <property type="entry name" value="Small_GTP-bd"/>
</dbReference>
<dbReference type="InterPro" id="IPR003578">
    <property type="entry name" value="Small_GTPase_Rho"/>
</dbReference>
<dbReference type="STRING" id="670386.D3BSR3"/>
<dbReference type="SMART" id="SM00175">
    <property type="entry name" value="RAB"/>
    <property type="match status" value="1"/>
</dbReference>
<dbReference type="GeneID" id="31366501"/>
<dbReference type="AlphaFoldDB" id="D3BSR3"/>
<dbReference type="SMART" id="SM00173">
    <property type="entry name" value="RAS"/>
    <property type="match status" value="1"/>
</dbReference>
<dbReference type="Proteomes" id="UP000001396">
    <property type="component" value="Unassembled WGS sequence"/>
</dbReference>
<keyword evidence="2" id="KW-0547">Nucleotide-binding</keyword>
<keyword evidence="3" id="KW-0342">GTP-binding</keyword>
<dbReference type="FunCoup" id="D3BSR3">
    <property type="interactions" value="42"/>
</dbReference>
<sequence>MHHIKVVVVGDGAIGKTSLLISYASGGFPRDYQPTVFDNFSSHHVYQGRNFNLGLWDTAGQEDFDRLRPLGYNNTDVFLICYSVVNPPSYANVYDKWLGEITHYTCQNIPIVLVGTQTDLRTDPEVLASLQLKQQTPMTYDEGLMMKKKIGARAFTECSVQSNKGVRAVFEEAIRVYIDSEFKRQKRKEKKENCTLL</sequence>
<dbReference type="RefSeq" id="XP_020427662.1">
    <property type="nucleotide sequence ID" value="XM_020581792.1"/>
</dbReference>
<gene>
    <name evidence="4" type="primary">racL</name>
    <name evidence="4" type="ORF">PPL_11032</name>
</gene>
<dbReference type="InterPro" id="IPR001806">
    <property type="entry name" value="Small_GTPase"/>
</dbReference>
<evidence type="ECO:0000313" key="4">
    <source>
        <dbReference type="EMBL" id="EFA75528.1"/>
    </source>
</evidence>
<accession>D3BSR3</accession>
<dbReference type="OMA" id="ISEKWMP"/>
<comment type="similarity">
    <text evidence="1">Belongs to the small GTPase superfamily. Rho family.</text>
</comment>
<protein>
    <submittedName>
        <fullName evidence="4">Rho GTPase</fullName>
    </submittedName>
</protein>
<dbReference type="FunFam" id="3.40.50.300:FF:001179">
    <property type="entry name" value="Rho family GTPase"/>
    <property type="match status" value="1"/>
</dbReference>
<name>D3BSR3_HETP5</name>
<dbReference type="SUPFAM" id="SSF52540">
    <property type="entry name" value="P-loop containing nucleoside triphosphate hydrolases"/>
    <property type="match status" value="1"/>
</dbReference>
<dbReference type="GO" id="GO:0003924">
    <property type="term" value="F:GTPase activity"/>
    <property type="evidence" value="ECO:0007669"/>
    <property type="project" value="InterPro"/>
</dbReference>
<evidence type="ECO:0000256" key="1">
    <source>
        <dbReference type="ARBA" id="ARBA00010142"/>
    </source>
</evidence>
<dbReference type="GO" id="GO:0007264">
    <property type="term" value="P:small GTPase-mediated signal transduction"/>
    <property type="evidence" value="ECO:0007669"/>
    <property type="project" value="InterPro"/>
</dbReference>
<dbReference type="EMBL" id="ADBJ01000054">
    <property type="protein sequence ID" value="EFA75528.1"/>
    <property type="molecule type" value="Genomic_DNA"/>
</dbReference>
<evidence type="ECO:0000313" key="5">
    <source>
        <dbReference type="Proteomes" id="UP000001396"/>
    </source>
</evidence>
<dbReference type="PROSITE" id="PS51419">
    <property type="entry name" value="RAB"/>
    <property type="match status" value="1"/>
</dbReference>
<dbReference type="InterPro" id="IPR027417">
    <property type="entry name" value="P-loop_NTPase"/>
</dbReference>
<reference evidence="4 5" key="1">
    <citation type="journal article" date="2011" name="Genome Res.">
        <title>Phylogeny-wide analysis of social amoeba genomes highlights ancient origins for complex intercellular communication.</title>
        <authorList>
            <person name="Heidel A.J."/>
            <person name="Lawal H.M."/>
            <person name="Felder M."/>
            <person name="Schilde C."/>
            <person name="Helps N.R."/>
            <person name="Tunggal B."/>
            <person name="Rivero F."/>
            <person name="John U."/>
            <person name="Schleicher M."/>
            <person name="Eichinger L."/>
            <person name="Platzer M."/>
            <person name="Noegel A.A."/>
            <person name="Schaap P."/>
            <person name="Gloeckner G."/>
        </authorList>
    </citation>
    <scope>NUCLEOTIDE SEQUENCE [LARGE SCALE GENOMIC DNA]</scope>
    <source>
        <strain evidence="5">ATCC 26659 / Pp 5 / PN500</strain>
    </source>
</reference>
<dbReference type="SMART" id="SM00174">
    <property type="entry name" value="RHO"/>
    <property type="match status" value="1"/>
</dbReference>
<dbReference type="PANTHER" id="PTHR24072">
    <property type="entry name" value="RHO FAMILY GTPASE"/>
    <property type="match status" value="1"/>
</dbReference>
<comment type="caution">
    <text evidence="4">The sequence shown here is derived from an EMBL/GenBank/DDBJ whole genome shotgun (WGS) entry which is preliminary data.</text>
</comment>
<dbReference type="InParanoid" id="D3BSR3"/>
<dbReference type="PROSITE" id="PS51421">
    <property type="entry name" value="RAS"/>
    <property type="match status" value="1"/>
</dbReference>
<dbReference type="PRINTS" id="PR00449">
    <property type="entry name" value="RASTRNSFRMNG"/>
</dbReference>
<evidence type="ECO:0000256" key="2">
    <source>
        <dbReference type="ARBA" id="ARBA00022741"/>
    </source>
</evidence>
<dbReference type="NCBIfam" id="TIGR00231">
    <property type="entry name" value="small_GTP"/>
    <property type="match status" value="1"/>
</dbReference>
<dbReference type="Gene3D" id="3.40.50.300">
    <property type="entry name" value="P-loop containing nucleotide triphosphate hydrolases"/>
    <property type="match status" value="1"/>
</dbReference>